<comment type="subunit">
    <text evidence="2">Homohexamer.</text>
</comment>
<dbReference type="PANTHER" id="PTHR43571">
    <property type="entry name" value="NADP-SPECIFIC GLUTAMATE DEHYDROGENASE 1-RELATED"/>
    <property type="match status" value="1"/>
</dbReference>
<organism evidence="11 12">
    <name type="scientific">Lutibacter oricola</name>
    <dbReference type="NCBI Taxonomy" id="762486"/>
    <lineage>
        <taxon>Bacteria</taxon>
        <taxon>Pseudomonadati</taxon>
        <taxon>Bacteroidota</taxon>
        <taxon>Flavobacteriia</taxon>
        <taxon>Flavobacteriales</taxon>
        <taxon>Flavobacteriaceae</taxon>
        <taxon>Lutibacter</taxon>
    </lineage>
</organism>
<dbReference type="Proteomes" id="UP000199595">
    <property type="component" value="Unassembled WGS sequence"/>
</dbReference>
<dbReference type="InterPro" id="IPR050724">
    <property type="entry name" value="Glu_Leu_Phe_Val_DH"/>
</dbReference>
<evidence type="ECO:0000313" key="11">
    <source>
        <dbReference type="EMBL" id="SDW11271.1"/>
    </source>
</evidence>
<dbReference type="CDD" id="cd05313">
    <property type="entry name" value="NAD_bind_2_Glu_DH"/>
    <property type="match status" value="1"/>
</dbReference>
<dbReference type="SMART" id="SM00839">
    <property type="entry name" value="ELFV_dehydrog"/>
    <property type="match status" value="1"/>
</dbReference>
<dbReference type="OrthoDB" id="9803297at2"/>
<feature type="binding site" evidence="7">
    <location>
        <position position="207"/>
    </location>
    <ligand>
        <name>NAD(+)</name>
        <dbReference type="ChEBI" id="CHEBI:57540"/>
    </ligand>
</feature>
<dbReference type="NCBIfam" id="NF006929">
    <property type="entry name" value="PRK09414.1"/>
    <property type="match status" value="1"/>
</dbReference>
<evidence type="ECO:0000313" key="12">
    <source>
        <dbReference type="Proteomes" id="UP000199595"/>
    </source>
</evidence>
<dbReference type="PIRSF" id="PIRSF000185">
    <property type="entry name" value="Glu_DH"/>
    <property type="match status" value="1"/>
</dbReference>
<evidence type="ECO:0000256" key="6">
    <source>
        <dbReference type="PIRSR" id="PIRSR000185-1"/>
    </source>
</evidence>
<evidence type="ECO:0000256" key="8">
    <source>
        <dbReference type="PIRSR" id="PIRSR000185-3"/>
    </source>
</evidence>
<name>A0A1H2QVW2_9FLAO</name>
<dbReference type="Gene3D" id="1.10.285.10">
    <property type="entry name" value="Glutamate Dehydrogenase, chain A, domain 3"/>
    <property type="match status" value="2"/>
</dbReference>
<evidence type="ECO:0000256" key="5">
    <source>
        <dbReference type="PIRNR" id="PIRNR000185"/>
    </source>
</evidence>
<feature type="domain" description="Glutamate/phenylalanine/leucine/valine/L-tryptophan dehydrogenase C-terminal" evidence="10">
    <location>
        <begin position="200"/>
        <end position="443"/>
    </location>
</feature>
<dbReference type="InterPro" id="IPR006096">
    <property type="entry name" value="Glu/Leu/Phe/Val/Trp_DH_C"/>
</dbReference>
<dbReference type="PRINTS" id="PR00082">
    <property type="entry name" value="GLFDHDRGNASE"/>
</dbReference>
<dbReference type="InterPro" id="IPR036291">
    <property type="entry name" value="NAD(P)-bd_dom_sf"/>
</dbReference>
<dbReference type="InterPro" id="IPR046346">
    <property type="entry name" value="Aminoacid_DH-like_N_sf"/>
</dbReference>
<keyword evidence="7" id="KW-0547">Nucleotide-binding</keyword>
<protein>
    <recommendedName>
        <fullName evidence="5">Glutamate dehydrogenase</fullName>
    </recommendedName>
</protein>
<dbReference type="InterPro" id="IPR033524">
    <property type="entry name" value="Glu/Leu/Phe/Val_DH_AS"/>
</dbReference>
<keyword evidence="3 5" id="KW-0560">Oxidoreductase</keyword>
<comment type="similarity">
    <text evidence="1 5 9">Belongs to the Glu/Leu/Phe/Val dehydrogenases family.</text>
</comment>
<feature type="binding site" evidence="7">
    <location>
        <position position="112"/>
    </location>
    <ligand>
        <name>substrate</name>
    </ligand>
</feature>
<feature type="binding site" evidence="7">
    <location>
        <position position="377"/>
    </location>
    <ligand>
        <name>substrate</name>
    </ligand>
</feature>
<evidence type="ECO:0000256" key="2">
    <source>
        <dbReference type="ARBA" id="ARBA00011643"/>
    </source>
</evidence>
<dbReference type="FunFam" id="3.40.50.10860:FF:000002">
    <property type="entry name" value="Glutamate dehydrogenase"/>
    <property type="match status" value="1"/>
</dbReference>
<dbReference type="GO" id="GO:0004354">
    <property type="term" value="F:glutamate dehydrogenase (NADP+) activity"/>
    <property type="evidence" value="ECO:0007669"/>
    <property type="project" value="TreeGrafter"/>
</dbReference>
<feature type="binding site" evidence="7">
    <location>
        <position position="109"/>
    </location>
    <ligand>
        <name>substrate</name>
    </ligand>
</feature>
<dbReference type="Gene3D" id="3.40.50.10860">
    <property type="entry name" value="Leucine Dehydrogenase, chain A, domain 1"/>
    <property type="match status" value="1"/>
</dbReference>
<dbReference type="PROSITE" id="PS00074">
    <property type="entry name" value="GLFV_DEHYDROGENASE"/>
    <property type="match status" value="1"/>
</dbReference>
<dbReference type="FunFam" id="1.10.285.10:FF:000001">
    <property type="entry name" value="Glutamate dehydrogenase"/>
    <property type="match status" value="1"/>
</dbReference>
<dbReference type="InterPro" id="IPR006097">
    <property type="entry name" value="Glu/Leu/Phe/Val/Trp_DH_dimer"/>
</dbReference>
<feature type="binding site" evidence="7">
    <location>
        <position position="88"/>
    </location>
    <ligand>
        <name>substrate</name>
    </ligand>
</feature>
<proteinExistence type="inferred from homology"/>
<accession>A0A1H2QVW2</accession>
<dbReference type="RefSeq" id="WP_090118600.1">
    <property type="nucleotide sequence ID" value="NZ_FNNJ01000001.1"/>
</dbReference>
<gene>
    <name evidence="11" type="ORF">SAMN05444411_10191</name>
</gene>
<reference evidence="11 12" key="1">
    <citation type="submission" date="2016-10" db="EMBL/GenBank/DDBJ databases">
        <authorList>
            <person name="de Groot N.N."/>
        </authorList>
    </citation>
    <scope>NUCLEOTIDE SEQUENCE [LARGE SCALE GENOMIC DNA]</scope>
    <source>
        <strain evidence="11 12">DSM 24956</strain>
    </source>
</reference>
<dbReference type="STRING" id="762486.SAMN05444411_10191"/>
<dbReference type="InterPro" id="IPR006095">
    <property type="entry name" value="Glu/Leu/Phe/Val/Trp_DH"/>
</dbReference>
<feature type="binding site" evidence="7">
    <location>
        <position position="238"/>
    </location>
    <ligand>
        <name>NAD(+)</name>
        <dbReference type="ChEBI" id="CHEBI:57540"/>
    </ligand>
</feature>
<dbReference type="GO" id="GO:0000166">
    <property type="term" value="F:nucleotide binding"/>
    <property type="evidence" value="ECO:0007669"/>
    <property type="project" value="UniProtKB-KW"/>
</dbReference>
<evidence type="ECO:0000256" key="3">
    <source>
        <dbReference type="ARBA" id="ARBA00023002"/>
    </source>
</evidence>
<dbReference type="PANTHER" id="PTHR43571:SF1">
    <property type="entry name" value="NADP-SPECIFIC GLUTAMATE DEHYDROGENASE 1-RELATED"/>
    <property type="match status" value="1"/>
</dbReference>
<evidence type="ECO:0000256" key="4">
    <source>
        <dbReference type="ARBA" id="ARBA00023027"/>
    </source>
</evidence>
<keyword evidence="12" id="KW-1185">Reference proteome</keyword>
<feature type="site" description="Important for catalysis" evidence="8">
    <location>
        <position position="164"/>
    </location>
</feature>
<dbReference type="InterPro" id="IPR033922">
    <property type="entry name" value="NAD_bind_Glu_DH"/>
</dbReference>
<dbReference type="SUPFAM" id="SSF51735">
    <property type="entry name" value="NAD(P)-binding Rossmann-fold domains"/>
    <property type="match status" value="1"/>
</dbReference>
<dbReference type="GO" id="GO:0006537">
    <property type="term" value="P:glutamate biosynthetic process"/>
    <property type="evidence" value="ECO:0007669"/>
    <property type="project" value="UniProtKB-ARBA"/>
</dbReference>
<evidence type="ECO:0000256" key="9">
    <source>
        <dbReference type="RuleBase" id="RU004417"/>
    </source>
</evidence>
<dbReference type="Pfam" id="PF00208">
    <property type="entry name" value="ELFV_dehydrog"/>
    <property type="match status" value="1"/>
</dbReference>
<sequence length="445" mass="48598">MNVNDIMNGLEAKHPGEKEYLQAVQEVLESIEDIYNQNPQYEAAKIIERLVEPDRILTFRVSWLDDSGNVNVNIGHRVQFNNAIGPYKGGIRLHPSVNVSILKFLGFEQIFKNALTTLPMGGGKGGSDFNPKGKSDAEIMRFCQAFMLELWRMIGPNTDVPAGDIGTGGREIGFMYGMYKKLQMENTGVLTGKGLNWGGSLIRPEATGFGATYFADEMLKTKNDSFKGKVVTVSGFGNVAWGVALKVTELGGKVVTISGPDGYIYDEDGLDEEKIDYLLELRASNNDIVSPYVEEFPEAKFIAGKKPWEVKCDIAMPSAIQNELNGEDAEMLVKNGVECIVEVSNMGCTPEAIECFHKNQLPFAPGKAANAGGVAVSGLEMSQNATKLNWTNEEVDAKLLQIMSSIHVACEKYGTQEDGYIDYVKGANIAGFIKVADTMLDLGVI</sequence>
<feature type="active site" description="Proton donor" evidence="6">
    <location>
        <position position="124"/>
    </location>
</feature>
<dbReference type="AlphaFoldDB" id="A0A1H2QVW2"/>
<dbReference type="InterPro" id="IPR014362">
    <property type="entry name" value="Glu_DH"/>
</dbReference>
<dbReference type="SUPFAM" id="SSF53223">
    <property type="entry name" value="Aminoacid dehydrogenase-like, N-terminal domain"/>
    <property type="match status" value="1"/>
</dbReference>
<keyword evidence="4 7" id="KW-0520">NAD</keyword>
<dbReference type="Gene3D" id="3.40.50.720">
    <property type="entry name" value="NAD(P)-binding Rossmann-like Domain"/>
    <property type="match status" value="1"/>
</dbReference>
<dbReference type="Pfam" id="PF02812">
    <property type="entry name" value="ELFV_dehydrog_N"/>
    <property type="match status" value="1"/>
</dbReference>
<evidence type="ECO:0000259" key="10">
    <source>
        <dbReference type="SMART" id="SM00839"/>
    </source>
</evidence>
<evidence type="ECO:0000256" key="7">
    <source>
        <dbReference type="PIRSR" id="PIRSR000185-2"/>
    </source>
</evidence>
<feature type="binding site" evidence="7">
    <location>
        <position position="163"/>
    </location>
    <ligand>
        <name>substrate</name>
    </ligand>
</feature>
<dbReference type="GO" id="GO:0005829">
    <property type="term" value="C:cytosol"/>
    <property type="evidence" value="ECO:0007669"/>
    <property type="project" value="TreeGrafter"/>
</dbReference>
<dbReference type="NCBIfam" id="NF010633">
    <property type="entry name" value="PRK14030.1"/>
    <property type="match status" value="1"/>
</dbReference>
<dbReference type="FunFam" id="3.40.50.720:FF:000030">
    <property type="entry name" value="Glutamate dehydrogenase"/>
    <property type="match status" value="1"/>
</dbReference>
<evidence type="ECO:0000256" key="1">
    <source>
        <dbReference type="ARBA" id="ARBA00006382"/>
    </source>
</evidence>
<dbReference type="EMBL" id="FNNJ01000001">
    <property type="protein sequence ID" value="SDW11271.1"/>
    <property type="molecule type" value="Genomic_DNA"/>
</dbReference>